<dbReference type="Proteomes" id="UP000233293">
    <property type="component" value="Unassembled WGS sequence"/>
</dbReference>
<protein>
    <submittedName>
        <fullName evidence="2">Uncharacterized protein</fullName>
    </submittedName>
</protein>
<reference evidence="3" key="1">
    <citation type="submission" date="2017-12" db="EMBL/GenBank/DDBJ databases">
        <title>Draft genome sequence of Telmatospirillum siberiense 26-4b1T, an acidotolerant peatland alphaproteobacterium potentially involved in sulfur cycling.</title>
        <authorList>
            <person name="Hausmann B."/>
            <person name="Pjevac P."/>
            <person name="Schreck K."/>
            <person name="Herbold C.W."/>
            <person name="Daims H."/>
            <person name="Wagner M."/>
            <person name="Pester M."/>
            <person name="Loy A."/>
        </authorList>
    </citation>
    <scope>NUCLEOTIDE SEQUENCE [LARGE SCALE GENOMIC DNA]</scope>
    <source>
        <strain evidence="3">26-4b1</strain>
    </source>
</reference>
<dbReference type="AlphaFoldDB" id="A0A2N3Q0X9"/>
<evidence type="ECO:0000313" key="2">
    <source>
        <dbReference type="EMBL" id="PKU26307.1"/>
    </source>
</evidence>
<sequence length="74" mass="8500">MDAKNAEDFADIPPFLVASRWRWPLLAGSVILVASDGLFWHGLLFGSRFWHLFLWVLVAVGFSVGGYAYWRRSR</sequence>
<gene>
    <name evidence="2" type="ORF">CWS72_00155</name>
</gene>
<keyword evidence="1" id="KW-0812">Transmembrane</keyword>
<evidence type="ECO:0000256" key="1">
    <source>
        <dbReference type="SAM" id="Phobius"/>
    </source>
</evidence>
<feature type="transmembrane region" description="Helical" evidence="1">
    <location>
        <begin position="49"/>
        <end position="70"/>
    </location>
</feature>
<organism evidence="2 3">
    <name type="scientific">Telmatospirillum siberiense</name>
    <dbReference type="NCBI Taxonomy" id="382514"/>
    <lineage>
        <taxon>Bacteria</taxon>
        <taxon>Pseudomonadati</taxon>
        <taxon>Pseudomonadota</taxon>
        <taxon>Alphaproteobacteria</taxon>
        <taxon>Rhodospirillales</taxon>
        <taxon>Rhodospirillaceae</taxon>
        <taxon>Telmatospirillum</taxon>
    </lineage>
</organism>
<evidence type="ECO:0000313" key="3">
    <source>
        <dbReference type="Proteomes" id="UP000233293"/>
    </source>
</evidence>
<feature type="transmembrane region" description="Helical" evidence="1">
    <location>
        <begin position="23"/>
        <end position="43"/>
    </location>
</feature>
<dbReference type="EMBL" id="PIUM01000001">
    <property type="protein sequence ID" value="PKU26307.1"/>
    <property type="molecule type" value="Genomic_DNA"/>
</dbReference>
<keyword evidence="3" id="KW-1185">Reference proteome</keyword>
<accession>A0A2N3Q0X9</accession>
<dbReference type="RefSeq" id="WP_101248537.1">
    <property type="nucleotide sequence ID" value="NZ_PIUM01000001.1"/>
</dbReference>
<comment type="caution">
    <text evidence="2">The sequence shown here is derived from an EMBL/GenBank/DDBJ whole genome shotgun (WGS) entry which is preliminary data.</text>
</comment>
<proteinExistence type="predicted"/>
<keyword evidence="1" id="KW-0472">Membrane</keyword>
<name>A0A2N3Q0X9_9PROT</name>
<keyword evidence="1" id="KW-1133">Transmembrane helix</keyword>